<dbReference type="AlphaFoldDB" id="A0A1G2ATB2"/>
<proteinExistence type="predicted"/>
<dbReference type="Proteomes" id="UP000177165">
    <property type="component" value="Unassembled WGS sequence"/>
</dbReference>
<evidence type="ECO:0000313" key="2">
    <source>
        <dbReference type="Proteomes" id="UP000177165"/>
    </source>
</evidence>
<name>A0A1G2ATB2_9BACT</name>
<sequence length="77" mass="8282">MYFSTDDFGYDPSGETTSEGVLYALRAESGERVWSSEAFQGVGSAQTSPAVSNGVVIFASYDDQQRKDHGVFACTSL</sequence>
<organism evidence="1 2">
    <name type="scientific">Candidatus Kerfeldbacteria bacterium RIFCSPHIGHO2_02_FULL_42_14</name>
    <dbReference type="NCBI Taxonomy" id="1798540"/>
    <lineage>
        <taxon>Bacteria</taxon>
        <taxon>Candidatus Kerfeldiibacteriota</taxon>
    </lineage>
</organism>
<evidence type="ECO:0000313" key="1">
    <source>
        <dbReference type="EMBL" id="OGY79260.1"/>
    </source>
</evidence>
<dbReference type="InterPro" id="IPR011047">
    <property type="entry name" value="Quinoprotein_ADH-like_sf"/>
</dbReference>
<gene>
    <name evidence="1" type="ORF">A3B74_00185</name>
</gene>
<protein>
    <submittedName>
        <fullName evidence="1">Uncharacterized protein</fullName>
    </submittedName>
</protein>
<accession>A0A1G2ATB2</accession>
<dbReference type="Gene3D" id="2.40.10.480">
    <property type="match status" value="1"/>
</dbReference>
<dbReference type="SUPFAM" id="SSF50998">
    <property type="entry name" value="Quinoprotein alcohol dehydrogenase-like"/>
    <property type="match status" value="1"/>
</dbReference>
<dbReference type="EMBL" id="MHKB01000009">
    <property type="protein sequence ID" value="OGY79260.1"/>
    <property type="molecule type" value="Genomic_DNA"/>
</dbReference>
<comment type="caution">
    <text evidence="1">The sequence shown here is derived from an EMBL/GenBank/DDBJ whole genome shotgun (WGS) entry which is preliminary data.</text>
</comment>
<reference evidence="1 2" key="1">
    <citation type="journal article" date="2016" name="Nat. Commun.">
        <title>Thousands of microbial genomes shed light on interconnected biogeochemical processes in an aquifer system.</title>
        <authorList>
            <person name="Anantharaman K."/>
            <person name="Brown C.T."/>
            <person name="Hug L.A."/>
            <person name="Sharon I."/>
            <person name="Castelle C.J."/>
            <person name="Probst A.J."/>
            <person name="Thomas B.C."/>
            <person name="Singh A."/>
            <person name="Wilkins M.J."/>
            <person name="Karaoz U."/>
            <person name="Brodie E.L."/>
            <person name="Williams K.H."/>
            <person name="Hubbard S.S."/>
            <person name="Banfield J.F."/>
        </authorList>
    </citation>
    <scope>NUCLEOTIDE SEQUENCE [LARGE SCALE GENOMIC DNA]</scope>
</reference>